<reference evidence="3" key="1">
    <citation type="submission" date="2024-01" db="EMBL/GenBank/DDBJ databases">
        <authorList>
            <person name="Webb A."/>
        </authorList>
    </citation>
    <scope>NUCLEOTIDE SEQUENCE</scope>
    <source>
        <strain evidence="3">Pm1</strain>
    </source>
</reference>
<dbReference type="AlphaFoldDB" id="A0AAV1TQQ6"/>
<organism evidence="3 4">
    <name type="scientific">Peronospora matthiolae</name>
    <dbReference type="NCBI Taxonomy" id="2874970"/>
    <lineage>
        <taxon>Eukaryota</taxon>
        <taxon>Sar</taxon>
        <taxon>Stramenopiles</taxon>
        <taxon>Oomycota</taxon>
        <taxon>Peronosporomycetes</taxon>
        <taxon>Peronosporales</taxon>
        <taxon>Peronosporaceae</taxon>
        <taxon>Peronospora</taxon>
    </lineage>
</organism>
<feature type="compositionally biased region" description="Polar residues" evidence="1">
    <location>
        <begin position="306"/>
        <end position="316"/>
    </location>
</feature>
<dbReference type="Gene3D" id="1.20.5.170">
    <property type="match status" value="1"/>
</dbReference>
<evidence type="ECO:0000259" key="2">
    <source>
        <dbReference type="PROSITE" id="PS00036"/>
    </source>
</evidence>
<name>A0AAV1TQQ6_9STRA</name>
<dbReference type="EMBL" id="CAKLBY020000078">
    <property type="protein sequence ID" value="CAK7924691.1"/>
    <property type="molecule type" value="Genomic_DNA"/>
</dbReference>
<dbReference type="InterPro" id="IPR046347">
    <property type="entry name" value="bZIP_sf"/>
</dbReference>
<feature type="compositionally biased region" description="Basic and acidic residues" evidence="1">
    <location>
        <begin position="561"/>
        <end position="578"/>
    </location>
</feature>
<dbReference type="InterPro" id="IPR004827">
    <property type="entry name" value="bZIP"/>
</dbReference>
<dbReference type="Proteomes" id="UP001162060">
    <property type="component" value="Unassembled WGS sequence"/>
</dbReference>
<dbReference type="GO" id="GO:0003700">
    <property type="term" value="F:DNA-binding transcription factor activity"/>
    <property type="evidence" value="ECO:0007669"/>
    <property type="project" value="InterPro"/>
</dbReference>
<dbReference type="CDD" id="cd14811">
    <property type="entry name" value="bZIP_u2"/>
    <property type="match status" value="1"/>
</dbReference>
<dbReference type="PROSITE" id="PS00036">
    <property type="entry name" value="BZIP_BASIC"/>
    <property type="match status" value="1"/>
</dbReference>
<sequence>MSKAPKNKKTAVHYQPYQALGTCDEAELSMDLHMSDVSLQLDPVLSGLSSNMSRNLWDDWNEDDVHLGTKFDMYMDDVKSSIDSTVAPHSILHASSSLNDNGSFEQQYQQNAVANTIHADHSHALDGSLARASVDQHNVRVNMQRSLSDDIVNMLDDANETTFSKQLGAVPRYTNGDTQRMLFGVVAAEQNTTGFQQQKQQQHLMQMQHDQQCQQQNFGQQYFQQFSAQNTSSWMNNFGGGDQIHATTSLPVSGTNSNPSGFRHHLQSIHMTAMDEGAALPDARYSAPRAPTTADASSPLMPRADYTSQHASSLASPTDKVRAASAKSSTASASQSANKYASAAMKTTDVGTDLSNHTAANVASVLPQQANGIGTQGVMMNPFMMYSMMGLQGMNMMGMPMQMPTGMNMNGMMPAMQIPTGMNTNGVSGMNGINGMTPAMQMQLQLQLQMQIAQMAQMNGMGLMQMPMGLPGVPMNANMQTPVSVNMQQQQQVDSHSGLSHDVEMTSPFSMEVPVAGGPTQKPARTVQWKGARGGPGFVNIARKPEESEVSSILKSLMDEEAKKKGKKLERNRDSARESRRKQQTYVETLENGIKCLQINRNLVRSYQWGVSGPEFDSESRATSSQMSDWEKHVEVVTGRTEAFSRIQKPANFQSLMQINRQRRTLSMQHNERERAVWKRFRLVGRQLAAIRTSVLQVQMLRTSSGNPLAAELYSLLKLSANQKRQLQCHAQQIFNEEIVELTKLFKIFFALRNEALRLNILSPSLERYFRETCSFDQLQKLLQWTENHRPVIESDLSIDAV</sequence>
<proteinExistence type="predicted"/>
<comment type="caution">
    <text evidence="3">The sequence shown here is derived from an EMBL/GenBank/DDBJ whole genome shotgun (WGS) entry which is preliminary data.</text>
</comment>
<evidence type="ECO:0000313" key="3">
    <source>
        <dbReference type="EMBL" id="CAK7924691.1"/>
    </source>
</evidence>
<feature type="region of interest" description="Disordered" evidence="1">
    <location>
        <begin position="515"/>
        <end position="540"/>
    </location>
</feature>
<evidence type="ECO:0000313" key="4">
    <source>
        <dbReference type="Proteomes" id="UP001162060"/>
    </source>
</evidence>
<protein>
    <recommendedName>
        <fullName evidence="2">BZIP domain-containing protein</fullName>
    </recommendedName>
</protein>
<feature type="domain" description="BZIP" evidence="2">
    <location>
        <begin position="567"/>
        <end position="582"/>
    </location>
</feature>
<gene>
    <name evidence="3" type="ORF">PM001_LOCUS9841</name>
</gene>
<feature type="compositionally biased region" description="Low complexity" evidence="1">
    <location>
        <begin position="323"/>
        <end position="337"/>
    </location>
</feature>
<feature type="region of interest" description="Disordered" evidence="1">
    <location>
        <begin position="285"/>
        <end position="337"/>
    </location>
</feature>
<dbReference type="SUPFAM" id="SSF57959">
    <property type="entry name" value="Leucine zipper domain"/>
    <property type="match status" value="1"/>
</dbReference>
<accession>A0AAV1TQQ6</accession>
<evidence type="ECO:0000256" key="1">
    <source>
        <dbReference type="SAM" id="MobiDB-lite"/>
    </source>
</evidence>
<feature type="region of interest" description="Disordered" evidence="1">
    <location>
        <begin position="561"/>
        <end position="584"/>
    </location>
</feature>